<dbReference type="Pfam" id="PF06985">
    <property type="entry name" value="HET"/>
    <property type="match status" value="1"/>
</dbReference>
<dbReference type="Proteomes" id="UP000777438">
    <property type="component" value="Unassembled WGS sequence"/>
</dbReference>
<evidence type="ECO:0000256" key="1">
    <source>
        <dbReference type="SAM" id="MobiDB-lite"/>
    </source>
</evidence>
<dbReference type="OrthoDB" id="5135333at2759"/>
<dbReference type="EMBL" id="JAGPYM010000015">
    <property type="protein sequence ID" value="KAH6887101.1"/>
    <property type="molecule type" value="Genomic_DNA"/>
</dbReference>
<evidence type="ECO:0000313" key="3">
    <source>
        <dbReference type="EMBL" id="KAH6887101.1"/>
    </source>
</evidence>
<dbReference type="AlphaFoldDB" id="A0A9P8W420"/>
<feature type="region of interest" description="Disordered" evidence="1">
    <location>
        <begin position="168"/>
        <end position="189"/>
    </location>
</feature>
<evidence type="ECO:0000259" key="2">
    <source>
        <dbReference type="Pfam" id="PF06985"/>
    </source>
</evidence>
<evidence type="ECO:0000313" key="4">
    <source>
        <dbReference type="Proteomes" id="UP000777438"/>
    </source>
</evidence>
<keyword evidence="4" id="KW-1185">Reference proteome</keyword>
<feature type="domain" description="Heterokaryon incompatibility" evidence="2">
    <location>
        <begin position="249"/>
        <end position="404"/>
    </location>
</feature>
<dbReference type="PANTHER" id="PTHR33112:SF12">
    <property type="entry name" value="HETEROKARYON INCOMPATIBILITY DOMAIN-CONTAINING PROTEIN"/>
    <property type="match status" value="1"/>
</dbReference>
<comment type="caution">
    <text evidence="3">The sequence shown here is derived from an EMBL/GenBank/DDBJ whole genome shotgun (WGS) entry which is preliminary data.</text>
</comment>
<gene>
    <name evidence="3" type="ORF">B0T10DRAFT_516062</name>
</gene>
<dbReference type="InterPro" id="IPR010730">
    <property type="entry name" value="HET"/>
</dbReference>
<accession>A0A9P8W420</accession>
<sequence>MESTIDALCSTCAAIDLKSLIYGTNGGSYSGPKISLGTIESIIQRTETCRFCTIVLDALRERYKRTPPKHMSNVYFGSYPSSLASESLDEIEEHGIPLTWSDEPIECHIAPTFFCSQDLDASQDEEETQSSREDSRVIYRLRVTLTPSPWAVFSSTDAVTFQAIWESHDQTEPAEQASKKPSPVGSGREVGPLIELSTIRRWLHQCEKEHGDTCAHPAWAGGSNEQGQALRVIDVKERRVVDLPPQGRYVCLSYVWGHDEEALKVRWDRCLTTQNFSQLREANGLDTIAVPKTIHDAMSLTDNLEERYLWVDALCIIQDDVGDLDLQTSQMDLVFSGAVLTIVAACGEDSDTGIVGIEGRPRNVFHRRIRISPDGLCLATTAALSDQEMLPSSTWNTRGWTYQEKLLSKRALVFTSSQVYWLCETSMWDEETILEPTEPPVWVLPQALGCNDEWDDGDPKFSRLAFGTYTAQYNTRQFTFPEDALSAFLGIIRRCERLNKEAIHWGLLTDRFDQALLWQHGEHRRERMVQVVFEGSLVHHIPYPSWTWLGWTGFVGGNIHNEALADKTRCGDSKSELVFYSLMSDGTVRPVGATATKADTTPTWKGDTSITQPIQSMGHVVSQVKSIDISGTGQTALPVHDTGRLVFWTSHAQAPGWLKDHGGDTLCVEIGDTVLTIESRFATDVFMSMAPPYKKVSKFSTPKKHTLEFIVISRFYEITMAEETGKLNVLVVKESEIEKGVWSRLGTAVIKEEDWLRLDRDWKMVILK</sequence>
<organism evidence="3 4">
    <name type="scientific">Thelonectria olida</name>
    <dbReference type="NCBI Taxonomy" id="1576542"/>
    <lineage>
        <taxon>Eukaryota</taxon>
        <taxon>Fungi</taxon>
        <taxon>Dikarya</taxon>
        <taxon>Ascomycota</taxon>
        <taxon>Pezizomycotina</taxon>
        <taxon>Sordariomycetes</taxon>
        <taxon>Hypocreomycetidae</taxon>
        <taxon>Hypocreales</taxon>
        <taxon>Nectriaceae</taxon>
        <taxon>Thelonectria</taxon>
    </lineage>
</organism>
<protein>
    <submittedName>
        <fullName evidence="3">Heterokaryon incompatibility protein-domain-containing protein</fullName>
    </submittedName>
</protein>
<reference evidence="3 4" key="1">
    <citation type="journal article" date="2021" name="Nat. Commun.">
        <title>Genetic determinants of endophytism in the Arabidopsis root mycobiome.</title>
        <authorList>
            <person name="Mesny F."/>
            <person name="Miyauchi S."/>
            <person name="Thiergart T."/>
            <person name="Pickel B."/>
            <person name="Atanasova L."/>
            <person name="Karlsson M."/>
            <person name="Huettel B."/>
            <person name="Barry K.W."/>
            <person name="Haridas S."/>
            <person name="Chen C."/>
            <person name="Bauer D."/>
            <person name="Andreopoulos W."/>
            <person name="Pangilinan J."/>
            <person name="LaButti K."/>
            <person name="Riley R."/>
            <person name="Lipzen A."/>
            <person name="Clum A."/>
            <person name="Drula E."/>
            <person name="Henrissat B."/>
            <person name="Kohler A."/>
            <person name="Grigoriev I.V."/>
            <person name="Martin F.M."/>
            <person name="Hacquard S."/>
        </authorList>
    </citation>
    <scope>NUCLEOTIDE SEQUENCE [LARGE SCALE GENOMIC DNA]</scope>
    <source>
        <strain evidence="3 4">MPI-CAGE-CH-0241</strain>
    </source>
</reference>
<dbReference type="PANTHER" id="PTHR33112">
    <property type="entry name" value="DOMAIN PROTEIN, PUTATIVE-RELATED"/>
    <property type="match status" value="1"/>
</dbReference>
<name>A0A9P8W420_9HYPO</name>
<proteinExistence type="predicted"/>